<accession>A0A9W9IJ22</accession>
<dbReference type="OrthoDB" id="4366054at2759"/>
<protein>
    <submittedName>
        <fullName evidence="1">Uncharacterized protein</fullName>
    </submittedName>
</protein>
<organism evidence="1 2">
    <name type="scientific">Penicillium canariense</name>
    <dbReference type="NCBI Taxonomy" id="189055"/>
    <lineage>
        <taxon>Eukaryota</taxon>
        <taxon>Fungi</taxon>
        <taxon>Dikarya</taxon>
        <taxon>Ascomycota</taxon>
        <taxon>Pezizomycotina</taxon>
        <taxon>Eurotiomycetes</taxon>
        <taxon>Eurotiomycetidae</taxon>
        <taxon>Eurotiales</taxon>
        <taxon>Aspergillaceae</taxon>
        <taxon>Penicillium</taxon>
    </lineage>
</organism>
<dbReference type="AlphaFoldDB" id="A0A9W9IJ22"/>
<reference evidence="1" key="1">
    <citation type="submission" date="2022-11" db="EMBL/GenBank/DDBJ databases">
        <authorList>
            <person name="Petersen C."/>
        </authorList>
    </citation>
    <scope>NUCLEOTIDE SEQUENCE</scope>
    <source>
        <strain evidence="1">IBT 26290</strain>
    </source>
</reference>
<dbReference type="RefSeq" id="XP_056548877.1">
    <property type="nucleotide sequence ID" value="XM_056685271.1"/>
</dbReference>
<dbReference type="GeneID" id="81424447"/>
<comment type="caution">
    <text evidence="1">The sequence shown here is derived from an EMBL/GenBank/DDBJ whole genome shotgun (WGS) entry which is preliminary data.</text>
</comment>
<sequence length="282" mass="32666">MPRRKQPKHEGCSVHQWNPKLVWLGPGENSTHLAAVQETGGSRFAKSLREGEDRWVNIYCFDANPCRALPKADFFRESEYFQNIYAQNSAVSALRLPDQVGFQDTHFIADFLWAGDYAVQEKNIVNYRFRNVEPRHPVCKACENHCFLLALHLDIFLSARHLGMETLQLLAMEKFCQAIKNSSDSVLRWIVPYVYQTAVFRLEIIAGIAYPYAIAGLIDYRPILVVGEIVTYIQRSNLHIREPLWDISLGRFQPVNYFEYLREHIPDFSFHLERALEVAYPG</sequence>
<dbReference type="Proteomes" id="UP001149163">
    <property type="component" value="Unassembled WGS sequence"/>
</dbReference>
<gene>
    <name evidence="1" type="ORF">N7482_003146</name>
</gene>
<keyword evidence="2" id="KW-1185">Reference proteome</keyword>
<evidence type="ECO:0000313" key="2">
    <source>
        <dbReference type="Proteomes" id="UP001149163"/>
    </source>
</evidence>
<reference evidence="1" key="2">
    <citation type="journal article" date="2023" name="IMA Fungus">
        <title>Comparative genomic study of the Penicillium genus elucidates a diverse pangenome and 15 lateral gene transfer events.</title>
        <authorList>
            <person name="Petersen C."/>
            <person name="Sorensen T."/>
            <person name="Nielsen M.R."/>
            <person name="Sondergaard T.E."/>
            <person name="Sorensen J.L."/>
            <person name="Fitzpatrick D.A."/>
            <person name="Frisvad J.C."/>
            <person name="Nielsen K.L."/>
        </authorList>
    </citation>
    <scope>NUCLEOTIDE SEQUENCE</scope>
    <source>
        <strain evidence="1">IBT 26290</strain>
    </source>
</reference>
<evidence type="ECO:0000313" key="1">
    <source>
        <dbReference type="EMBL" id="KAJ5177269.1"/>
    </source>
</evidence>
<proteinExistence type="predicted"/>
<name>A0A9W9IJ22_9EURO</name>
<dbReference type="EMBL" id="JAPQKN010000001">
    <property type="protein sequence ID" value="KAJ5177269.1"/>
    <property type="molecule type" value="Genomic_DNA"/>
</dbReference>